<evidence type="ECO:0000256" key="1">
    <source>
        <dbReference type="SAM" id="SignalP"/>
    </source>
</evidence>
<gene>
    <name evidence="2" type="ORF">CRE_14474</name>
</gene>
<dbReference type="Gene3D" id="3.40.33.10">
    <property type="entry name" value="CAP"/>
    <property type="match status" value="1"/>
</dbReference>
<dbReference type="AlphaFoldDB" id="E3M941"/>
<organism evidence="3">
    <name type="scientific">Caenorhabditis remanei</name>
    <name type="common">Caenorhabditis vulgaris</name>
    <dbReference type="NCBI Taxonomy" id="31234"/>
    <lineage>
        <taxon>Eukaryota</taxon>
        <taxon>Metazoa</taxon>
        <taxon>Ecdysozoa</taxon>
        <taxon>Nematoda</taxon>
        <taxon>Chromadorea</taxon>
        <taxon>Rhabditida</taxon>
        <taxon>Rhabditina</taxon>
        <taxon>Rhabditomorpha</taxon>
        <taxon>Rhabditoidea</taxon>
        <taxon>Rhabditidae</taxon>
        <taxon>Peloderinae</taxon>
        <taxon>Caenorhabditis</taxon>
    </lineage>
</organism>
<dbReference type="InParanoid" id="E3M941"/>
<evidence type="ECO:0000313" key="3">
    <source>
        <dbReference type="Proteomes" id="UP000008281"/>
    </source>
</evidence>
<sequence>MNLHLSLLLLVPAIIAYKGPPDSFLPDLNNLRRDYAKKYGLPNMNELIWSEELVNITGTSDSVRELAWRYSAIESYENAIDTIRSKVDEFMKKSNSEKIDISKRMGNESASFAPEFLNPVQRFIGCASTSYLNVSRLCLMGPEKSYNDNFWLYTSSYVPGSQCLNGYENNDGLCVLKDAKNTFIDGINEVRKKYADKFNVPNMHKLTWSKELLGVLESLNLTNGVPTSTMNFRYWILPAFQYNSSSEFETSLENYYFSKNSNGRRDFLESGAETSLGALEFLIPRQKVIACAAKNVNEEYKKVCLIGPSGTPRMFATNTASVTQDLTQKLGCSANYKLEDGLCVSEDPEELSYFGNSEEFLNAVNAIRKKFANKEHIPNMHELTWKQSLVTTADSLTWPDDSWTCARHVWRYVPTFYNGIAEAIEEEVHHMLTELSHKEFLEFLKHGNENGHVGILELLNPLQTQIGCVSKQKVNDPFVLCLLGNEGVFKYWDLKSKQIPGSDCELGYIDQEGLCSLPVISNGDEIE</sequence>
<dbReference type="HOGENOM" id="CLU_019147_1_0_1"/>
<dbReference type="Proteomes" id="UP000008281">
    <property type="component" value="Unassembled WGS sequence"/>
</dbReference>
<name>E3M941_CAERE</name>
<protein>
    <submittedName>
        <fullName evidence="2">Uncharacterized protein</fullName>
    </submittedName>
</protein>
<dbReference type="EMBL" id="DS268430">
    <property type="protein sequence ID" value="EFO96318.1"/>
    <property type="molecule type" value="Genomic_DNA"/>
</dbReference>
<dbReference type="OrthoDB" id="5909980at2759"/>
<keyword evidence="3" id="KW-1185">Reference proteome</keyword>
<keyword evidence="1" id="KW-0732">Signal</keyword>
<proteinExistence type="predicted"/>
<accession>E3M941</accession>
<reference evidence="2" key="1">
    <citation type="submission" date="2007-07" db="EMBL/GenBank/DDBJ databases">
        <title>PCAP assembly of the Caenorhabditis remanei genome.</title>
        <authorList>
            <consortium name="The Caenorhabditis remanei Sequencing Consortium"/>
            <person name="Wilson R.K."/>
        </authorList>
    </citation>
    <scope>NUCLEOTIDE SEQUENCE [LARGE SCALE GENOMIC DNA]</scope>
    <source>
        <strain evidence="2">PB4641</strain>
    </source>
</reference>
<feature type="chain" id="PRO_5003176381" evidence="1">
    <location>
        <begin position="17"/>
        <end position="527"/>
    </location>
</feature>
<feature type="signal peptide" evidence="1">
    <location>
        <begin position="1"/>
        <end position="16"/>
    </location>
</feature>
<evidence type="ECO:0000313" key="2">
    <source>
        <dbReference type="EMBL" id="EFO96318.1"/>
    </source>
</evidence>
<dbReference type="InterPro" id="IPR035940">
    <property type="entry name" value="CAP_sf"/>
</dbReference>